<evidence type="ECO:0000256" key="2">
    <source>
        <dbReference type="ARBA" id="ARBA00023125"/>
    </source>
</evidence>
<name>A0A5Q5BQZ7_MYCSS</name>
<reference evidence="8" key="1">
    <citation type="submission" date="2006-06" db="EMBL/GenBank/DDBJ databases">
        <title>Complete sequence of chromosome of Mycobacterium sp. MCS.</title>
        <authorList>
            <consortium name="US DOE Joint Genome Institute"/>
            <person name="Copeland A."/>
            <person name="Lucas S."/>
            <person name="Lapidus A."/>
            <person name="Barry K."/>
            <person name="Detter J.C."/>
            <person name="Glavina del Rio T."/>
            <person name="Hammon N."/>
            <person name="Israni S."/>
            <person name="Dalin E."/>
            <person name="Tice H."/>
            <person name="Pitluck S."/>
            <person name="Martinez M."/>
            <person name="Schmutz J."/>
            <person name="Larimer F."/>
            <person name="Land M."/>
            <person name="Hauser L."/>
            <person name="Kyrpides N."/>
            <person name="Kim E."/>
            <person name="Miller C.D."/>
            <person name="Hughes J.E."/>
            <person name="Anderson A.J."/>
            <person name="Sims R.C."/>
            <person name="Richardson P."/>
        </authorList>
    </citation>
    <scope>NUCLEOTIDE SEQUENCE [LARGE SCALE GENOMIC DNA]</scope>
    <source>
        <strain evidence="8">MCS</strain>
    </source>
</reference>
<dbReference type="Gene3D" id="1.10.150.130">
    <property type="match status" value="1"/>
</dbReference>
<comment type="similarity">
    <text evidence="1">Belongs to the 'phage' integrase family.</text>
</comment>
<evidence type="ECO:0000256" key="5">
    <source>
        <dbReference type="SAM" id="MobiDB-lite"/>
    </source>
</evidence>
<evidence type="ECO:0000313" key="8">
    <source>
        <dbReference type="EMBL" id="ABG10932.1"/>
    </source>
</evidence>
<dbReference type="GO" id="GO:0015074">
    <property type="term" value="P:DNA integration"/>
    <property type="evidence" value="ECO:0007669"/>
    <property type="project" value="InterPro"/>
</dbReference>
<dbReference type="InterPro" id="IPR013762">
    <property type="entry name" value="Integrase-like_cat_sf"/>
</dbReference>
<evidence type="ECO:0000259" key="6">
    <source>
        <dbReference type="PROSITE" id="PS51898"/>
    </source>
</evidence>
<dbReference type="SUPFAM" id="SSF56349">
    <property type="entry name" value="DNA breaking-rejoining enzymes"/>
    <property type="match status" value="1"/>
</dbReference>
<dbReference type="KEGG" id="mmc:Mmcs_4828"/>
<dbReference type="AlphaFoldDB" id="A0A5Q5BQZ7"/>
<dbReference type="InterPro" id="IPR011010">
    <property type="entry name" value="DNA_brk_join_enz"/>
</dbReference>
<evidence type="ECO:0000256" key="3">
    <source>
        <dbReference type="ARBA" id="ARBA00023172"/>
    </source>
</evidence>
<dbReference type="PANTHER" id="PTHR30349:SF64">
    <property type="entry name" value="PROPHAGE INTEGRASE INTD-RELATED"/>
    <property type="match status" value="1"/>
</dbReference>
<dbReference type="PROSITE" id="PS51900">
    <property type="entry name" value="CB"/>
    <property type="match status" value="1"/>
</dbReference>
<dbReference type="GO" id="GO:0006310">
    <property type="term" value="P:DNA recombination"/>
    <property type="evidence" value="ECO:0007669"/>
    <property type="project" value="UniProtKB-KW"/>
</dbReference>
<dbReference type="CDD" id="cd01189">
    <property type="entry name" value="INT_ICEBs1_C_like"/>
    <property type="match status" value="1"/>
</dbReference>
<dbReference type="InterPro" id="IPR050090">
    <property type="entry name" value="Tyrosine_recombinase_XerCD"/>
</dbReference>
<evidence type="ECO:0000256" key="1">
    <source>
        <dbReference type="ARBA" id="ARBA00008857"/>
    </source>
</evidence>
<dbReference type="InterPro" id="IPR010998">
    <property type="entry name" value="Integrase_recombinase_N"/>
</dbReference>
<dbReference type="InterPro" id="IPR044068">
    <property type="entry name" value="CB"/>
</dbReference>
<feature type="region of interest" description="Disordered" evidence="5">
    <location>
        <begin position="386"/>
        <end position="415"/>
    </location>
</feature>
<accession>A0A5Q5BQZ7</accession>
<dbReference type="PROSITE" id="PS51898">
    <property type="entry name" value="TYR_RECOMBINASE"/>
    <property type="match status" value="1"/>
</dbReference>
<feature type="domain" description="Tyr recombinase" evidence="6">
    <location>
        <begin position="179"/>
        <end position="368"/>
    </location>
</feature>
<protein>
    <submittedName>
        <fullName evidence="8">Phage integrase</fullName>
    </submittedName>
</protein>
<feature type="region of interest" description="Disordered" evidence="5">
    <location>
        <begin position="1"/>
        <end position="24"/>
    </location>
</feature>
<feature type="domain" description="Core-binding (CB)" evidence="7">
    <location>
        <begin position="77"/>
        <end position="158"/>
    </location>
</feature>
<evidence type="ECO:0000256" key="4">
    <source>
        <dbReference type="PROSITE-ProRule" id="PRU01248"/>
    </source>
</evidence>
<keyword evidence="2 4" id="KW-0238">DNA-binding</keyword>
<keyword evidence="3" id="KW-0233">DNA recombination</keyword>
<dbReference type="PANTHER" id="PTHR30349">
    <property type="entry name" value="PHAGE INTEGRASE-RELATED"/>
    <property type="match status" value="1"/>
</dbReference>
<dbReference type="GO" id="GO:0003677">
    <property type="term" value="F:DNA binding"/>
    <property type="evidence" value="ECO:0007669"/>
    <property type="project" value="UniProtKB-UniRule"/>
</dbReference>
<dbReference type="Pfam" id="PF00589">
    <property type="entry name" value="Phage_integrase"/>
    <property type="match status" value="1"/>
</dbReference>
<evidence type="ECO:0000259" key="7">
    <source>
        <dbReference type="PROSITE" id="PS51900"/>
    </source>
</evidence>
<organism evidence="8">
    <name type="scientific">Mycobacterium sp. (strain MCS)</name>
    <dbReference type="NCBI Taxonomy" id="164756"/>
    <lineage>
        <taxon>Bacteria</taxon>
        <taxon>Bacillati</taxon>
        <taxon>Actinomycetota</taxon>
        <taxon>Actinomycetes</taxon>
        <taxon>Mycobacteriales</taxon>
        <taxon>Mycobacteriaceae</taxon>
        <taxon>Mycobacterium</taxon>
    </lineage>
</organism>
<feature type="compositionally biased region" description="Basic and acidic residues" evidence="5">
    <location>
        <begin position="8"/>
        <end position="18"/>
    </location>
</feature>
<dbReference type="EMBL" id="CP000384">
    <property type="protein sequence ID" value="ABG10932.1"/>
    <property type="molecule type" value="Genomic_DNA"/>
</dbReference>
<sequence length="433" mass="48092">MQRRNRRAGVEDRWRRADGSPTARANTGRRWLARYVDDQGQENTRSFDRKVDAQAWLDEITAMQVTGAYVAPKAGRVSVGELYAKWVGTQSHLKKTTASTRRYTWPVYVEPRWSAVAVADVQTTDVRAWVQSMTSSGAGAATVENAVGILRQILEMAVEDRRIARNPCTGIKLPRRKRRPRGYLTHRQVEQLAVEVGTDATVVRFLAYTGLRWGEMAALRVGDAKMLRRRVHVRESVTEVEGQLEWSSPKSYEQRMVPFPAFLADELAVLMIGKKPDDLIFAAPEGGVLRVSNWRRRVFNKAVKRLLEKDATFPVVTPHDLRHTAASLAISAGANVKAVQTMLGHASAVLTLDTYADLFPDDLEMVSAALDDARTKSLKAAADQLRTGTKEGPELENQSGPSTCDHASRGGGIRTHDLFVPNEARYQAAPHPA</sequence>
<dbReference type="Gene3D" id="1.10.443.10">
    <property type="entry name" value="Intergrase catalytic core"/>
    <property type="match status" value="1"/>
</dbReference>
<dbReference type="InterPro" id="IPR002104">
    <property type="entry name" value="Integrase_catalytic"/>
</dbReference>
<gene>
    <name evidence="8" type="ordered locus">Mmcs_4828</name>
</gene>
<proteinExistence type="inferred from homology"/>